<feature type="chain" id="PRO_5040912325" evidence="2">
    <location>
        <begin position="28"/>
        <end position="368"/>
    </location>
</feature>
<organism evidence="3 4">
    <name type="scientific">Tieghemiomyces parasiticus</name>
    <dbReference type="NCBI Taxonomy" id="78921"/>
    <lineage>
        <taxon>Eukaryota</taxon>
        <taxon>Fungi</taxon>
        <taxon>Fungi incertae sedis</taxon>
        <taxon>Zoopagomycota</taxon>
        <taxon>Kickxellomycotina</taxon>
        <taxon>Dimargaritomycetes</taxon>
        <taxon>Dimargaritales</taxon>
        <taxon>Dimargaritaceae</taxon>
        <taxon>Tieghemiomyces</taxon>
    </lineage>
</organism>
<dbReference type="AlphaFoldDB" id="A0A9W8DU29"/>
<keyword evidence="1" id="KW-1133">Transmembrane helix</keyword>
<gene>
    <name evidence="3" type="ORF">IWQ60_006032</name>
</gene>
<accession>A0A9W8DU29</accession>
<dbReference type="InterPro" id="IPR017946">
    <property type="entry name" value="PLC-like_Pdiesterase_TIM-brl"/>
</dbReference>
<dbReference type="GO" id="GO:0006629">
    <property type="term" value="P:lipid metabolic process"/>
    <property type="evidence" value="ECO:0007669"/>
    <property type="project" value="InterPro"/>
</dbReference>
<dbReference type="Pfam" id="PF26146">
    <property type="entry name" value="PI-PLC_X"/>
    <property type="match status" value="1"/>
</dbReference>
<dbReference type="EMBL" id="JANBPT010000349">
    <property type="protein sequence ID" value="KAJ1923177.1"/>
    <property type="molecule type" value="Genomic_DNA"/>
</dbReference>
<dbReference type="SUPFAM" id="SSF51695">
    <property type="entry name" value="PLC-like phosphodiesterases"/>
    <property type="match status" value="1"/>
</dbReference>
<feature type="transmembrane region" description="Helical" evidence="1">
    <location>
        <begin position="346"/>
        <end position="366"/>
    </location>
</feature>
<protein>
    <submittedName>
        <fullName evidence="3">Uncharacterized protein</fullName>
    </submittedName>
</protein>
<reference evidence="3" key="1">
    <citation type="submission" date="2022-07" db="EMBL/GenBank/DDBJ databases">
        <title>Phylogenomic reconstructions and comparative analyses of Kickxellomycotina fungi.</title>
        <authorList>
            <person name="Reynolds N.K."/>
            <person name="Stajich J.E."/>
            <person name="Barry K."/>
            <person name="Grigoriev I.V."/>
            <person name="Crous P."/>
            <person name="Smith M.E."/>
        </authorList>
    </citation>
    <scope>NUCLEOTIDE SEQUENCE</scope>
    <source>
        <strain evidence="3">RSA 861</strain>
    </source>
</reference>
<keyword evidence="2" id="KW-0732">Signal</keyword>
<name>A0A9W8DU29_9FUNG</name>
<evidence type="ECO:0000256" key="1">
    <source>
        <dbReference type="SAM" id="Phobius"/>
    </source>
</evidence>
<proteinExistence type="predicted"/>
<evidence type="ECO:0000313" key="3">
    <source>
        <dbReference type="EMBL" id="KAJ1923177.1"/>
    </source>
</evidence>
<dbReference type="InterPro" id="IPR051057">
    <property type="entry name" value="PI-PLC_domain"/>
</dbReference>
<dbReference type="Gene3D" id="3.20.20.190">
    <property type="entry name" value="Phosphatidylinositol (PI) phosphodiesterase"/>
    <property type="match status" value="1"/>
</dbReference>
<keyword evidence="4" id="KW-1185">Reference proteome</keyword>
<keyword evidence="1" id="KW-0812">Transmembrane</keyword>
<comment type="caution">
    <text evidence="3">The sequence shown here is derived from an EMBL/GenBank/DDBJ whole genome shotgun (WGS) entry which is preliminary data.</text>
</comment>
<dbReference type="PANTHER" id="PTHR13593:SF140">
    <property type="entry name" value="PLC-LIKE PHOSPHODIESTERASE"/>
    <property type="match status" value="1"/>
</dbReference>
<keyword evidence="1" id="KW-0472">Membrane</keyword>
<evidence type="ECO:0000256" key="2">
    <source>
        <dbReference type="SAM" id="SignalP"/>
    </source>
</evidence>
<dbReference type="GO" id="GO:0008081">
    <property type="term" value="F:phosphoric diester hydrolase activity"/>
    <property type="evidence" value="ECO:0007669"/>
    <property type="project" value="InterPro"/>
</dbReference>
<dbReference type="Proteomes" id="UP001150569">
    <property type="component" value="Unassembled WGS sequence"/>
</dbReference>
<dbReference type="PANTHER" id="PTHR13593">
    <property type="match status" value="1"/>
</dbReference>
<dbReference type="OrthoDB" id="7984201at2759"/>
<evidence type="ECO:0000313" key="4">
    <source>
        <dbReference type="Proteomes" id="UP001150569"/>
    </source>
</evidence>
<feature type="signal peptide" evidence="2">
    <location>
        <begin position="1"/>
        <end position="27"/>
    </location>
</feature>
<sequence>MPPSTLTPRFLRLVLLLVAIVLVPTQARPSDETTTAAVSSSPPSCLGSPLLCNVPYNLVTLAGTHASHAVRKDEDSLGTQDKDIKQQLADGIRALYLEVYPSPADSSTAELCFMSCATNDGGTLAATLQVITDFLNAEATEMLTIVVSNPGEVATEVITKEFKAQGLDTIAYVGPALGNWPTVSSLLANGKRIVVFGDKSVASLPSWMANYETMTQYTQLVVPPDDKWPMGRINYLDGKVPFFINYHLRWTNATVDGAVRPVPYAAEAAITNSWDLVSHIVDLRNNNFIWPHLVAVDFYDVPGCKLFDMVRNFNGVPIPGNQPSNFYPITNKAHTKVKSVAAPTTAGIGTLGLTLALLVIVSLFTYRI</sequence>